<dbReference type="OrthoDB" id="3254369at2"/>
<accession>A0A1G9S603</accession>
<evidence type="ECO:0000313" key="2">
    <source>
        <dbReference type="Proteomes" id="UP000199671"/>
    </source>
</evidence>
<organism evidence="1 2">
    <name type="scientific">Actinomyces ruminicola</name>
    <dbReference type="NCBI Taxonomy" id="332524"/>
    <lineage>
        <taxon>Bacteria</taxon>
        <taxon>Bacillati</taxon>
        <taxon>Actinomycetota</taxon>
        <taxon>Actinomycetes</taxon>
        <taxon>Actinomycetales</taxon>
        <taxon>Actinomycetaceae</taxon>
        <taxon>Actinomyces</taxon>
    </lineage>
</organism>
<proteinExistence type="predicted"/>
<dbReference type="AlphaFoldDB" id="A0A1G9S603"/>
<protein>
    <submittedName>
        <fullName evidence="1">Uncharacterized protein</fullName>
    </submittedName>
</protein>
<gene>
    <name evidence="1" type="ORF">SAMN04487766_101304</name>
</gene>
<sequence>MVPEDLVAVVIEKVMDTLAGLHAGTRNKHTERETCRKAVKAQQLHVVLRIDLPGAQPHASRGQRAAAQQAMANYRQAFRRFLRRVVNGKVRVITGREDPPTVPWSVRWSEEGRQAHRQT</sequence>
<name>A0A1G9S603_9ACTO</name>
<dbReference type="RefSeq" id="WP_092607217.1">
    <property type="nucleotide sequence ID" value="NZ_FNHU01000001.1"/>
</dbReference>
<dbReference type="Proteomes" id="UP000199671">
    <property type="component" value="Unassembled WGS sequence"/>
</dbReference>
<reference evidence="1 2" key="1">
    <citation type="submission" date="2016-10" db="EMBL/GenBank/DDBJ databases">
        <authorList>
            <person name="de Groot N.N."/>
        </authorList>
    </citation>
    <scope>NUCLEOTIDE SEQUENCE [LARGE SCALE GENOMIC DNA]</scope>
    <source>
        <strain evidence="1 2">KPR-7B</strain>
    </source>
</reference>
<evidence type="ECO:0000313" key="1">
    <source>
        <dbReference type="EMBL" id="SDM30943.1"/>
    </source>
</evidence>
<dbReference type="EMBL" id="FNHU01000001">
    <property type="protein sequence ID" value="SDM30943.1"/>
    <property type="molecule type" value="Genomic_DNA"/>
</dbReference>